<evidence type="ECO:0000313" key="3">
    <source>
        <dbReference type="Proteomes" id="UP001159363"/>
    </source>
</evidence>
<dbReference type="Proteomes" id="UP001159363">
    <property type="component" value="Chromosome 3"/>
</dbReference>
<reference evidence="2 3" key="1">
    <citation type="submission" date="2023-02" db="EMBL/GenBank/DDBJ databases">
        <title>LHISI_Scaffold_Assembly.</title>
        <authorList>
            <person name="Stuart O.P."/>
            <person name="Cleave R."/>
            <person name="Magrath M.J.L."/>
            <person name="Mikheyev A.S."/>
        </authorList>
    </citation>
    <scope>NUCLEOTIDE SEQUENCE [LARGE SCALE GENOMIC DNA]</scope>
    <source>
        <strain evidence="2">Daus_M_001</strain>
        <tissue evidence="2">Leg muscle</tissue>
    </source>
</reference>
<evidence type="ECO:0000313" key="2">
    <source>
        <dbReference type="EMBL" id="KAJ8890444.1"/>
    </source>
</evidence>
<feature type="region of interest" description="Disordered" evidence="1">
    <location>
        <begin position="135"/>
        <end position="160"/>
    </location>
</feature>
<proteinExistence type="predicted"/>
<sequence>MKAESASRIIKNFVGLCPRLNEYVVVNEQCIRKAKGVKPNVLQSLRYKDYRNCLKNGTRVLGTQYQFHLYAHKVYTEHVTKVVLSVMDGKRYIEEDGSNVISRADNIAPQYTTLSQHTTPQYNTRAPRVRTCLSRSSPQKRKKANKHNIPSTRLHPQSTAETKQNLLRQQHTWWGEKYGRSYDLLSSWPDLILFLSVCDGHLVLKVNAVGTRNGSWDHRFTFSRRRRLFAGPQNPQQWPVVATESPWDPSAPGARSVDPLDCYVNHVSPEPVLHHRTVWSERSNPNDLAIRRYDSCGFQSDCETSLEVRQRRKATSLASSLHYSSLCMLANHRPVFLALMRLQLHASGYVLCSVPAAPLPGVRSNANVSTRDHEHARPYSRYLHRFVDAGCVVDQRVCMGIVSIDLWRMPQSFNVQRSFERTVASKQEEYGTNVPHPKPVLAECEEEIRKQSVIRHQRYCKREHFLRTKPNEMAQWSRIRENPVSIPRPAILISVFDGFPKSLQTKAGMGSTVQRRNTKKGGGGQEIPEKVRQTVASSGTISMRENPRATTPGFEPVSPLSRCATAAPSPALIQHVHEFPPNSGIFITLLVYFETANRSAAEKRSRSKRLMKTVHFERETTAIATLSKRGEREGVSVYSRKVRNTESSAVGEARYSDIHRQLPKELRTLRKQPRFAEPTRTAWSPLCETNKFVSFHAAIIHLLPRRSRRLTTINAPIPLHWFDSVMLHLFASRTALLSARCSTINAPLDHPPMSGRGSILNSYCLFRTEPNLCHRSLNRLINRSQGVFQHSESNIDGSVNREHLWWGPTSPQCRRVPKASYCTVAFTRRVPHPLVHSHHKHLVRRRLTISRQSSVLFTDVSLHSISPTALS</sequence>
<feature type="compositionally biased region" description="Polar residues" evidence="1">
    <location>
        <begin position="148"/>
        <end position="160"/>
    </location>
</feature>
<name>A0ABQ9I1C4_9NEOP</name>
<feature type="region of interest" description="Disordered" evidence="1">
    <location>
        <begin position="537"/>
        <end position="557"/>
    </location>
</feature>
<accession>A0ABQ9I1C4</accession>
<gene>
    <name evidence="2" type="ORF">PR048_009953</name>
</gene>
<dbReference type="EMBL" id="JARBHB010000003">
    <property type="protein sequence ID" value="KAJ8890444.1"/>
    <property type="molecule type" value="Genomic_DNA"/>
</dbReference>
<keyword evidence="3" id="KW-1185">Reference proteome</keyword>
<protein>
    <submittedName>
        <fullName evidence="2">Uncharacterized protein</fullName>
    </submittedName>
</protein>
<evidence type="ECO:0000256" key="1">
    <source>
        <dbReference type="SAM" id="MobiDB-lite"/>
    </source>
</evidence>
<comment type="caution">
    <text evidence="2">The sequence shown here is derived from an EMBL/GenBank/DDBJ whole genome shotgun (WGS) entry which is preliminary data.</text>
</comment>
<organism evidence="2 3">
    <name type="scientific">Dryococelus australis</name>
    <dbReference type="NCBI Taxonomy" id="614101"/>
    <lineage>
        <taxon>Eukaryota</taxon>
        <taxon>Metazoa</taxon>
        <taxon>Ecdysozoa</taxon>
        <taxon>Arthropoda</taxon>
        <taxon>Hexapoda</taxon>
        <taxon>Insecta</taxon>
        <taxon>Pterygota</taxon>
        <taxon>Neoptera</taxon>
        <taxon>Polyneoptera</taxon>
        <taxon>Phasmatodea</taxon>
        <taxon>Verophasmatodea</taxon>
        <taxon>Anareolatae</taxon>
        <taxon>Phasmatidae</taxon>
        <taxon>Eurycanthinae</taxon>
        <taxon>Dryococelus</taxon>
    </lineage>
</organism>